<dbReference type="RefSeq" id="WP_074923696.1">
    <property type="nucleotide sequence ID" value="NZ_CP141274.1"/>
</dbReference>
<dbReference type="Gene3D" id="1.10.10.2910">
    <property type="match status" value="1"/>
</dbReference>
<organism evidence="2 3">
    <name type="scientific">Delftia lacustris</name>
    <dbReference type="NCBI Taxonomy" id="558537"/>
    <lineage>
        <taxon>Bacteria</taxon>
        <taxon>Pseudomonadati</taxon>
        <taxon>Pseudomonadota</taxon>
        <taxon>Betaproteobacteria</taxon>
        <taxon>Burkholderiales</taxon>
        <taxon>Comamonadaceae</taxon>
        <taxon>Delftia</taxon>
    </lineage>
</organism>
<evidence type="ECO:0000313" key="2">
    <source>
        <dbReference type="EMBL" id="SDZ53204.1"/>
    </source>
</evidence>
<dbReference type="InterPro" id="IPR010359">
    <property type="entry name" value="IrrE_HExxH"/>
</dbReference>
<dbReference type="Proteomes" id="UP000183417">
    <property type="component" value="Unassembled WGS sequence"/>
</dbReference>
<evidence type="ECO:0000313" key="3">
    <source>
        <dbReference type="Proteomes" id="UP000183417"/>
    </source>
</evidence>
<dbReference type="AlphaFoldDB" id="A0A1H3TSL0"/>
<dbReference type="Pfam" id="PF06114">
    <property type="entry name" value="Peptidase_M78"/>
    <property type="match status" value="1"/>
</dbReference>
<proteinExistence type="predicted"/>
<name>A0A1H3TSL0_9BURK</name>
<dbReference type="PANTHER" id="PTHR43236:SF1">
    <property type="entry name" value="BLL7220 PROTEIN"/>
    <property type="match status" value="1"/>
</dbReference>
<dbReference type="InterPro" id="IPR052345">
    <property type="entry name" value="Rad_response_metalloprotease"/>
</dbReference>
<protein>
    <recommendedName>
        <fullName evidence="1">IrrE N-terminal-like domain-containing protein</fullName>
    </recommendedName>
</protein>
<feature type="domain" description="IrrE N-terminal-like" evidence="1">
    <location>
        <begin position="72"/>
        <end position="162"/>
    </location>
</feature>
<reference evidence="2 3" key="1">
    <citation type="submission" date="2016-10" db="EMBL/GenBank/DDBJ databases">
        <authorList>
            <person name="de Groot N.N."/>
        </authorList>
    </citation>
    <scope>NUCLEOTIDE SEQUENCE [LARGE SCALE GENOMIC DNA]</scope>
    <source>
        <strain evidence="2 3">LMG 24775</strain>
    </source>
</reference>
<evidence type="ECO:0000259" key="1">
    <source>
        <dbReference type="Pfam" id="PF06114"/>
    </source>
</evidence>
<gene>
    <name evidence="2" type="ORF">SAMN05421547_13233</name>
</gene>
<dbReference type="PANTHER" id="PTHR43236">
    <property type="entry name" value="ANTITOXIN HIGA1"/>
    <property type="match status" value="1"/>
</dbReference>
<dbReference type="EMBL" id="FNPE01000032">
    <property type="protein sequence ID" value="SDZ53204.1"/>
    <property type="molecule type" value="Genomic_DNA"/>
</dbReference>
<sequence>MEKVSASSLLDRFWNGVLPVDPKLIAEGLGMKVVPLTDADVKKGLSGALHWHTPAGATQPQLYCRYNALTEGRERQRFTIAHEIGHYASGHMADGRTLFRDTTETFTGRVHQPEEVEANRFAAELLMPESMVNSAITQHGVKTVQDLASRFGVSASAMRWRLVNLGLLSST</sequence>
<accession>A0A1H3TSL0</accession>
<dbReference type="GeneID" id="94691394"/>